<evidence type="ECO:0000256" key="2">
    <source>
        <dbReference type="SAM" id="SignalP"/>
    </source>
</evidence>
<dbReference type="Gene3D" id="3.90.70.10">
    <property type="entry name" value="Cysteine proteinases"/>
    <property type="match status" value="1"/>
</dbReference>
<protein>
    <submittedName>
        <fullName evidence="4">Papain family cysteine protease subfamily protein</fullName>
    </submittedName>
</protein>
<dbReference type="InterPro" id="IPR013128">
    <property type="entry name" value="Peptidase_C1A"/>
</dbReference>
<dbReference type="Proteomes" id="UP000011083">
    <property type="component" value="Unassembled WGS sequence"/>
</dbReference>
<accession>L8H2C3</accession>
<evidence type="ECO:0000256" key="1">
    <source>
        <dbReference type="ARBA" id="ARBA00008455"/>
    </source>
</evidence>
<dbReference type="EMBL" id="KB007932">
    <property type="protein sequence ID" value="ELR19614.1"/>
    <property type="molecule type" value="Genomic_DNA"/>
</dbReference>
<evidence type="ECO:0000313" key="4">
    <source>
        <dbReference type="EMBL" id="ELR19614.1"/>
    </source>
</evidence>
<dbReference type="GO" id="GO:0006508">
    <property type="term" value="P:proteolysis"/>
    <property type="evidence" value="ECO:0007669"/>
    <property type="project" value="UniProtKB-KW"/>
</dbReference>
<gene>
    <name evidence="4" type="ORF">ACA1_198340</name>
</gene>
<keyword evidence="4" id="KW-0645">Protease</keyword>
<dbReference type="VEuPathDB" id="AmoebaDB:ACA1_198340"/>
<name>L8H2C3_ACACF</name>
<reference evidence="4 5" key="1">
    <citation type="journal article" date="2013" name="Genome Biol.">
        <title>Genome of Acanthamoeba castellanii highlights extensive lateral gene transfer and early evolution of tyrosine kinase signaling.</title>
        <authorList>
            <person name="Clarke M."/>
            <person name="Lohan A.J."/>
            <person name="Liu B."/>
            <person name="Lagkouvardos I."/>
            <person name="Roy S."/>
            <person name="Zafar N."/>
            <person name="Bertelli C."/>
            <person name="Schilde C."/>
            <person name="Kianianmomeni A."/>
            <person name="Burglin T.R."/>
            <person name="Frech C."/>
            <person name="Turcotte B."/>
            <person name="Kopec K.O."/>
            <person name="Synnott J.M."/>
            <person name="Choo C."/>
            <person name="Paponov I."/>
            <person name="Finkler A."/>
            <person name="Soon Heng Tan C."/>
            <person name="Hutchins A.P."/>
            <person name="Weinmeier T."/>
            <person name="Rattei T."/>
            <person name="Chu J.S."/>
            <person name="Gimenez G."/>
            <person name="Irimia M."/>
            <person name="Rigden D.J."/>
            <person name="Fitzpatrick D.A."/>
            <person name="Lorenzo-Morales J."/>
            <person name="Bateman A."/>
            <person name="Chiu C.H."/>
            <person name="Tang P."/>
            <person name="Hegemann P."/>
            <person name="Fromm H."/>
            <person name="Raoult D."/>
            <person name="Greub G."/>
            <person name="Miranda-Saavedra D."/>
            <person name="Chen N."/>
            <person name="Nash P."/>
            <person name="Ginger M.L."/>
            <person name="Horn M."/>
            <person name="Schaap P."/>
            <person name="Caler L."/>
            <person name="Loftus B."/>
        </authorList>
    </citation>
    <scope>NUCLEOTIDE SEQUENCE [LARGE SCALE GENOMIC DNA]</scope>
    <source>
        <strain evidence="4 5">Neff</strain>
    </source>
</reference>
<dbReference type="PANTHER" id="PTHR12411">
    <property type="entry name" value="CYSTEINE PROTEASE FAMILY C1-RELATED"/>
    <property type="match status" value="1"/>
</dbReference>
<keyword evidence="2" id="KW-0732">Signal</keyword>
<sequence>MKAAVLLFFCALTLAVSLGAAAPLLPLPGAAPTHFDLRQAHPQCIPPVREAGSCDDAGLIEGLYDMSVASCIATGKPLDLSSAYVDACCTSCGSCGGASMSNIFGWLKNNGSVNATCLPRGPIKSCPAKCVDGSPVKPIRAQFLSVKEVAAIQHTISTVGPVLAYINAIPLETYMGGILKCSGVKPSLDHVVSIIGWGIESSVPYWICTNSWGPDWGEEGYFRIERGVDACGIEIINFAVQLL</sequence>
<dbReference type="GeneID" id="14920437"/>
<keyword evidence="5" id="KW-1185">Reference proteome</keyword>
<evidence type="ECO:0000259" key="3">
    <source>
        <dbReference type="SMART" id="SM00645"/>
    </source>
</evidence>
<evidence type="ECO:0000313" key="5">
    <source>
        <dbReference type="Proteomes" id="UP000011083"/>
    </source>
</evidence>
<dbReference type="InterPro" id="IPR038765">
    <property type="entry name" value="Papain-like_cys_pep_sf"/>
</dbReference>
<dbReference type="STRING" id="1257118.L8H2C3"/>
<dbReference type="InterPro" id="IPR000668">
    <property type="entry name" value="Peptidase_C1A_C"/>
</dbReference>
<proteinExistence type="inferred from homology"/>
<organism evidence="4 5">
    <name type="scientific">Acanthamoeba castellanii (strain ATCC 30010 / Neff)</name>
    <dbReference type="NCBI Taxonomy" id="1257118"/>
    <lineage>
        <taxon>Eukaryota</taxon>
        <taxon>Amoebozoa</taxon>
        <taxon>Discosea</taxon>
        <taxon>Longamoebia</taxon>
        <taxon>Centramoebida</taxon>
        <taxon>Acanthamoebidae</taxon>
        <taxon>Acanthamoeba</taxon>
    </lineage>
</organism>
<dbReference type="SUPFAM" id="SSF54001">
    <property type="entry name" value="Cysteine proteinases"/>
    <property type="match status" value="1"/>
</dbReference>
<comment type="similarity">
    <text evidence="1">Belongs to the peptidase C1 family.</text>
</comment>
<keyword evidence="4" id="KW-0378">Hydrolase</keyword>
<dbReference type="RefSeq" id="XP_004341706.1">
    <property type="nucleotide sequence ID" value="XM_004341658.1"/>
</dbReference>
<dbReference type="GO" id="GO:0008234">
    <property type="term" value="F:cysteine-type peptidase activity"/>
    <property type="evidence" value="ECO:0007669"/>
    <property type="project" value="InterPro"/>
</dbReference>
<dbReference type="Pfam" id="PF00112">
    <property type="entry name" value="Peptidase_C1"/>
    <property type="match status" value="1"/>
</dbReference>
<feature type="domain" description="Peptidase C1A papain C-terminal" evidence="3">
    <location>
        <begin position="31"/>
        <end position="241"/>
    </location>
</feature>
<dbReference type="SMART" id="SM00645">
    <property type="entry name" value="Pept_C1"/>
    <property type="match status" value="1"/>
</dbReference>
<dbReference type="KEGG" id="acan:ACA1_198340"/>
<feature type="chain" id="PRO_5013402356" evidence="2">
    <location>
        <begin position="16"/>
        <end position="243"/>
    </location>
</feature>
<feature type="signal peptide" evidence="2">
    <location>
        <begin position="1"/>
        <end position="15"/>
    </location>
</feature>
<dbReference type="OMA" id="YWICTNS"/>
<dbReference type="OrthoDB" id="15078at2759"/>
<dbReference type="AlphaFoldDB" id="L8H2C3"/>